<dbReference type="InterPro" id="IPR055348">
    <property type="entry name" value="DctQ"/>
</dbReference>
<comment type="function">
    <text evidence="9">Part of the tripartite ATP-independent periplasmic (TRAP) transport system.</text>
</comment>
<dbReference type="PANTHER" id="PTHR35011">
    <property type="entry name" value="2,3-DIKETO-L-GULONATE TRAP TRANSPORTER SMALL PERMEASE PROTEIN YIAM"/>
    <property type="match status" value="1"/>
</dbReference>
<evidence type="ECO:0000256" key="2">
    <source>
        <dbReference type="ARBA" id="ARBA00022448"/>
    </source>
</evidence>
<keyword evidence="4 9" id="KW-0997">Cell inner membrane</keyword>
<dbReference type="Proteomes" id="UP000320582">
    <property type="component" value="Unassembled WGS sequence"/>
</dbReference>
<evidence type="ECO:0000256" key="8">
    <source>
        <dbReference type="ARBA" id="ARBA00038436"/>
    </source>
</evidence>
<keyword evidence="2 9" id="KW-0813">Transport</keyword>
<keyword evidence="7 9" id="KW-0472">Membrane</keyword>
<feature type="transmembrane region" description="Helical" evidence="9">
    <location>
        <begin position="41"/>
        <end position="65"/>
    </location>
</feature>
<keyword evidence="5 9" id="KW-0812">Transmembrane</keyword>
<feature type="domain" description="Tripartite ATP-independent periplasmic transporters DctQ component" evidence="10">
    <location>
        <begin position="82"/>
        <end position="199"/>
    </location>
</feature>
<sequence length="217" mass="22662">MPPFWTHSAPNKHASQAGPRALPLSFTAKLGAQMRKALDGVYAGALALACLSMVAIATLVLVQILGRVLDRALYLMGATPIGFTIPSLSDFGGFLFVAAATLALPATLRAGGHVRVSLLLTIGGPMVQRGLGILVLLAALALSGFAAWNSGAQALDSWRFNSVSFGMVRVPLWIPQGVMTLGFVLLLVALLDELVTALRGGDTSFQRAEKARSTGGH</sequence>
<accession>A0A543KGX1</accession>
<evidence type="ECO:0000256" key="4">
    <source>
        <dbReference type="ARBA" id="ARBA00022519"/>
    </source>
</evidence>
<evidence type="ECO:0000256" key="7">
    <source>
        <dbReference type="ARBA" id="ARBA00023136"/>
    </source>
</evidence>
<keyword evidence="3" id="KW-1003">Cell membrane</keyword>
<comment type="similarity">
    <text evidence="8 9">Belongs to the TRAP transporter small permease family.</text>
</comment>
<evidence type="ECO:0000256" key="5">
    <source>
        <dbReference type="ARBA" id="ARBA00022692"/>
    </source>
</evidence>
<evidence type="ECO:0000256" key="3">
    <source>
        <dbReference type="ARBA" id="ARBA00022475"/>
    </source>
</evidence>
<keyword evidence="6 9" id="KW-1133">Transmembrane helix</keyword>
<comment type="caution">
    <text evidence="11">The sequence shown here is derived from an EMBL/GenBank/DDBJ whole genome shotgun (WGS) entry which is preliminary data.</text>
</comment>
<dbReference type="Pfam" id="PF04290">
    <property type="entry name" value="DctQ"/>
    <property type="match status" value="1"/>
</dbReference>
<comment type="subcellular location">
    <subcellularLocation>
        <location evidence="1 9">Cell inner membrane</location>
        <topology evidence="1 9">Multi-pass membrane protein</topology>
    </subcellularLocation>
</comment>
<evidence type="ECO:0000256" key="1">
    <source>
        <dbReference type="ARBA" id="ARBA00004429"/>
    </source>
</evidence>
<evidence type="ECO:0000259" key="10">
    <source>
        <dbReference type="Pfam" id="PF04290"/>
    </source>
</evidence>
<dbReference type="GO" id="GO:0015740">
    <property type="term" value="P:C4-dicarboxylate transport"/>
    <property type="evidence" value="ECO:0007669"/>
    <property type="project" value="TreeGrafter"/>
</dbReference>
<evidence type="ECO:0000313" key="11">
    <source>
        <dbReference type="EMBL" id="TQM94336.1"/>
    </source>
</evidence>
<dbReference type="GO" id="GO:0005886">
    <property type="term" value="C:plasma membrane"/>
    <property type="evidence" value="ECO:0007669"/>
    <property type="project" value="UniProtKB-SubCell"/>
</dbReference>
<dbReference type="InterPro" id="IPR007387">
    <property type="entry name" value="TRAP_DctQ"/>
</dbReference>
<feature type="transmembrane region" description="Helical" evidence="9">
    <location>
        <begin position="72"/>
        <end position="88"/>
    </location>
</feature>
<dbReference type="PANTHER" id="PTHR35011:SF10">
    <property type="entry name" value="TRAP TRANSPORTER SMALL PERMEASE PROTEIN"/>
    <property type="match status" value="1"/>
</dbReference>
<organism evidence="11 12">
    <name type="scientific">Roseinatronobacter monicus</name>
    <dbReference type="NCBI Taxonomy" id="393481"/>
    <lineage>
        <taxon>Bacteria</taxon>
        <taxon>Pseudomonadati</taxon>
        <taxon>Pseudomonadota</taxon>
        <taxon>Alphaproteobacteria</taxon>
        <taxon>Rhodobacterales</taxon>
        <taxon>Paracoccaceae</taxon>
        <taxon>Roseinatronobacter</taxon>
    </lineage>
</organism>
<keyword evidence="12" id="KW-1185">Reference proteome</keyword>
<dbReference type="AlphaFoldDB" id="A0A543KGX1"/>
<dbReference type="GO" id="GO:0022857">
    <property type="term" value="F:transmembrane transporter activity"/>
    <property type="evidence" value="ECO:0007669"/>
    <property type="project" value="UniProtKB-UniRule"/>
</dbReference>
<protein>
    <recommendedName>
        <fullName evidence="9">TRAP transporter small permease protein</fullName>
    </recommendedName>
</protein>
<reference evidence="11 12" key="1">
    <citation type="submission" date="2019-06" db="EMBL/GenBank/DDBJ databases">
        <title>Genomic Encyclopedia of Archaeal and Bacterial Type Strains, Phase II (KMG-II): from individual species to whole genera.</title>
        <authorList>
            <person name="Goeker M."/>
        </authorList>
    </citation>
    <scope>NUCLEOTIDE SEQUENCE [LARGE SCALE GENOMIC DNA]</scope>
    <source>
        <strain evidence="11 12">DSM 18423</strain>
    </source>
</reference>
<proteinExistence type="inferred from homology"/>
<comment type="subunit">
    <text evidence="9">The complex comprises the extracytoplasmic solute receptor protein and the two transmembrane proteins.</text>
</comment>
<evidence type="ECO:0000313" key="12">
    <source>
        <dbReference type="Proteomes" id="UP000320582"/>
    </source>
</evidence>
<feature type="transmembrane region" description="Helical" evidence="9">
    <location>
        <begin position="131"/>
        <end position="150"/>
    </location>
</feature>
<name>A0A543KGX1_9RHOB</name>
<evidence type="ECO:0000256" key="6">
    <source>
        <dbReference type="ARBA" id="ARBA00022989"/>
    </source>
</evidence>
<feature type="transmembrane region" description="Helical" evidence="9">
    <location>
        <begin position="170"/>
        <end position="191"/>
    </location>
</feature>
<dbReference type="RefSeq" id="WP_246086313.1">
    <property type="nucleotide sequence ID" value="NZ_VFPT01000001.1"/>
</dbReference>
<gene>
    <name evidence="11" type="ORF">BD293_3009</name>
</gene>
<evidence type="ECO:0000256" key="9">
    <source>
        <dbReference type="RuleBase" id="RU369079"/>
    </source>
</evidence>
<dbReference type="EMBL" id="VFPT01000001">
    <property type="protein sequence ID" value="TQM94336.1"/>
    <property type="molecule type" value="Genomic_DNA"/>
</dbReference>